<gene>
    <name evidence="1" type="ORF">T4E_6424</name>
</gene>
<sequence>MFYPPTSISHYAASADFSPNFKRLLLAFSRLLSDTPDSTQQYCIRKENVTDIYDGFIYGGLLCSRQKSCMFLGSKPKLFVANESKIAGKTGKQGVQKAAALRAEGKQKQ</sequence>
<reference evidence="1 2" key="1">
    <citation type="submission" date="2015-01" db="EMBL/GenBank/DDBJ databases">
        <title>Evolution of Trichinella species and genotypes.</title>
        <authorList>
            <person name="Korhonen P.K."/>
            <person name="Edoardo P."/>
            <person name="Giuseppe L.R."/>
            <person name="Gasser R.B."/>
        </authorList>
    </citation>
    <scope>NUCLEOTIDE SEQUENCE [LARGE SCALE GENOMIC DNA]</scope>
    <source>
        <strain evidence="1">ISS141</strain>
    </source>
</reference>
<evidence type="ECO:0000313" key="1">
    <source>
        <dbReference type="EMBL" id="KRX87744.1"/>
    </source>
</evidence>
<dbReference type="Proteomes" id="UP000054815">
    <property type="component" value="Unassembled WGS sequence"/>
</dbReference>
<organism evidence="1 2">
    <name type="scientific">Trichinella pseudospiralis</name>
    <name type="common">Parasitic roundworm</name>
    <dbReference type="NCBI Taxonomy" id="6337"/>
    <lineage>
        <taxon>Eukaryota</taxon>
        <taxon>Metazoa</taxon>
        <taxon>Ecdysozoa</taxon>
        <taxon>Nematoda</taxon>
        <taxon>Enoplea</taxon>
        <taxon>Dorylaimia</taxon>
        <taxon>Trichinellida</taxon>
        <taxon>Trichinellidae</taxon>
        <taxon>Trichinella</taxon>
    </lineage>
</organism>
<comment type="caution">
    <text evidence="1">The sequence shown here is derived from an EMBL/GenBank/DDBJ whole genome shotgun (WGS) entry which is preliminary data.</text>
</comment>
<dbReference type="EMBL" id="JYDU01000269">
    <property type="protein sequence ID" value="KRX87744.1"/>
    <property type="molecule type" value="Genomic_DNA"/>
</dbReference>
<protein>
    <submittedName>
        <fullName evidence="1">Uncharacterized protein</fullName>
    </submittedName>
</protein>
<proteinExistence type="predicted"/>
<dbReference type="AlphaFoldDB" id="A0A0V0XID3"/>
<evidence type="ECO:0000313" key="2">
    <source>
        <dbReference type="Proteomes" id="UP000054815"/>
    </source>
</evidence>
<name>A0A0V0XID3_TRIPS</name>
<accession>A0A0V0XID3</accession>